<keyword evidence="2" id="KW-1185">Reference proteome</keyword>
<reference evidence="1" key="2">
    <citation type="submission" date="2020-09" db="EMBL/GenBank/DDBJ databases">
        <title>Reference genome assembly for Australian Ascochyta lentis isolate Al4.</title>
        <authorList>
            <person name="Lee R.C."/>
            <person name="Farfan-Caceres L.M."/>
            <person name="Debler J.W."/>
            <person name="Williams A.H."/>
            <person name="Henares B.M."/>
        </authorList>
    </citation>
    <scope>NUCLEOTIDE SEQUENCE</scope>
    <source>
        <strain evidence="1">Al4</strain>
    </source>
</reference>
<dbReference type="InterPro" id="IPR032675">
    <property type="entry name" value="LRR_dom_sf"/>
</dbReference>
<accession>A0A8H7JBK7</accession>
<dbReference type="SUPFAM" id="SSF81383">
    <property type="entry name" value="F-box domain"/>
    <property type="match status" value="1"/>
</dbReference>
<dbReference type="SUPFAM" id="SSF52047">
    <property type="entry name" value="RNI-like"/>
    <property type="match status" value="1"/>
</dbReference>
<dbReference type="InterPro" id="IPR036047">
    <property type="entry name" value="F-box-like_dom_sf"/>
</dbReference>
<evidence type="ECO:0000313" key="1">
    <source>
        <dbReference type="EMBL" id="KAF9701464.1"/>
    </source>
</evidence>
<dbReference type="EMBL" id="RZGK01000002">
    <property type="protein sequence ID" value="KAF9701464.1"/>
    <property type="molecule type" value="Genomic_DNA"/>
</dbReference>
<dbReference type="AlphaFoldDB" id="A0A8H7JBK7"/>
<reference evidence="1" key="1">
    <citation type="submission" date="2018-12" db="EMBL/GenBank/DDBJ databases">
        <authorList>
            <person name="Syme R.A."/>
            <person name="Farfan-Caceres L."/>
            <person name="Lichtenzveig J."/>
        </authorList>
    </citation>
    <scope>NUCLEOTIDE SEQUENCE</scope>
    <source>
        <strain evidence="1">Al4</strain>
    </source>
</reference>
<gene>
    <name evidence="1" type="ORF">EKO04_000060</name>
</gene>
<sequence>MPAAPDMSAGIPSEVRHIMLSFLPNSSLKNVRLVNKQWSAAAATILWSDLTLDLVETGHRKLDALLDSESGGVLDSVKKLSISTGQSGLSTTCRGYITELLHDLFIALPRDCLIQLSSKHLTFGRRTAELLLRTQSNLRTLTVSLSEQGGIPKKNLVRGSLDNLQELCISFNGKDGQDYKAFASWLTETPRLQKLKIVGKSRNGLNYFDGWAMPETGILLNLRELELENLHLPTSVNGILGILNPPDLQVLKVTRCHDTRPLLTSLADALKDTTAGSLKTFRYVSADLADSCDSSAGLISAATGLTDVALVTSGGLLLDLSCLQQNGKSLRRLVIVASHKELCYSAKDLELLVTMCPNLQALAVSLGDFNEHINSLQQLEPFRLSKFTETLQAIKTIARLEHLESLTSTHLPLLRGDHSALERKWRHAQVADEVMACLVNNGSKIQRLKFVPWTISEACNIEADDNGHLWPMYAYLRGKLLYNTEQGQSRVKTVGVPVKMTRVLNGVRGTP</sequence>
<protein>
    <recommendedName>
        <fullName evidence="3">F-box domain-containing protein</fullName>
    </recommendedName>
</protein>
<dbReference type="Gene3D" id="3.80.10.10">
    <property type="entry name" value="Ribonuclease Inhibitor"/>
    <property type="match status" value="1"/>
</dbReference>
<organism evidence="1 2">
    <name type="scientific">Ascochyta lentis</name>
    <dbReference type="NCBI Taxonomy" id="205686"/>
    <lineage>
        <taxon>Eukaryota</taxon>
        <taxon>Fungi</taxon>
        <taxon>Dikarya</taxon>
        <taxon>Ascomycota</taxon>
        <taxon>Pezizomycotina</taxon>
        <taxon>Dothideomycetes</taxon>
        <taxon>Pleosporomycetidae</taxon>
        <taxon>Pleosporales</taxon>
        <taxon>Pleosporineae</taxon>
        <taxon>Didymellaceae</taxon>
        <taxon>Ascochyta</taxon>
    </lineage>
</organism>
<dbReference type="Proteomes" id="UP000651452">
    <property type="component" value="Unassembled WGS sequence"/>
</dbReference>
<comment type="caution">
    <text evidence="1">The sequence shown here is derived from an EMBL/GenBank/DDBJ whole genome shotgun (WGS) entry which is preliminary data.</text>
</comment>
<name>A0A8H7JBK7_9PLEO</name>
<evidence type="ECO:0008006" key="3">
    <source>
        <dbReference type="Google" id="ProtNLM"/>
    </source>
</evidence>
<dbReference type="OrthoDB" id="3791801at2759"/>
<proteinExistence type="predicted"/>
<evidence type="ECO:0000313" key="2">
    <source>
        <dbReference type="Proteomes" id="UP000651452"/>
    </source>
</evidence>